<organism evidence="1 2">
    <name type="scientific">Cohnella ginsengisoli</name>
    <dbReference type="NCBI Taxonomy" id="425004"/>
    <lineage>
        <taxon>Bacteria</taxon>
        <taxon>Bacillati</taxon>
        <taxon>Bacillota</taxon>
        <taxon>Bacilli</taxon>
        <taxon>Bacillales</taxon>
        <taxon>Paenibacillaceae</taxon>
        <taxon>Cohnella</taxon>
    </lineage>
</organism>
<dbReference type="EMBL" id="JAPDHZ010000003">
    <property type="protein sequence ID" value="MDG0792525.1"/>
    <property type="molecule type" value="Genomic_DNA"/>
</dbReference>
<name>A0A9X4KMX3_9BACL</name>
<sequence>MPKTYSLMEIARLGALFLPGDFLEDVMPPERREYPLKVAGTDSQFALGDEVDFVEDHFNALKRVLLLTERIDPLRRPYAALWIRRPENPALGEVMVAGGSLPSEGADIMPLWPEILRAFSGRPTRRDRGGGQTVYFPVRNSDEDIVGVLELTENVPPLFI</sequence>
<protein>
    <submittedName>
        <fullName evidence="1">Uncharacterized protein</fullName>
    </submittedName>
</protein>
<dbReference type="Proteomes" id="UP001153387">
    <property type="component" value="Unassembled WGS sequence"/>
</dbReference>
<evidence type="ECO:0000313" key="1">
    <source>
        <dbReference type="EMBL" id="MDG0792525.1"/>
    </source>
</evidence>
<gene>
    <name evidence="1" type="ORF">OMP38_17830</name>
</gene>
<comment type="caution">
    <text evidence="1">The sequence shown here is derived from an EMBL/GenBank/DDBJ whole genome shotgun (WGS) entry which is preliminary data.</text>
</comment>
<reference evidence="1 2" key="1">
    <citation type="submission" date="2022-10" db="EMBL/GenBank/DDBJ databases">
        <title>Comparative genomic analysis of Cohnella hashimotonis sp. nov., isolated from the International Space Station.</title>
        <authorList>
            <person name="Simpson A."/>
            <person name="Venkateswaran K."/>
        </authorList>
    </citation>
    <scope>NUCLEOTIDE SEQUENCE [LARGE SCALE GENOMIC DNA]</scope>
    <source>
        <strain evidence="1 2">DSM 18997</strain>
    </source>
</reference>
<dbReference type="RefSeq" id="WP_277566315.1">
    <property type="nucleotide sequence ID" value="NZ_JAPDHZ010000003.1"/>
</dbReference>
<dbReference type="AlphaFoldDB" id="A0A9X4KMX3"/>
<accession>A0A9X4KMX3</accession>
<proteinExistence type="predicted"/>
<keyword evidence="2" id="KW-1185">Reference proteome</keyword>
<evidence type="ECO:0000313" key="2">
    <source>
        <dbReference type="Proteomes" id="UP001153387"/>
    </source>
</evidence>